<comment type="similarity">
    <text evidence="2">Belongs to the GerABKC lipoprotein family.</text>
</comment>
<reference evidence="10 11" key="1">
    <citation type="submission" date="2020-08" db="EMBL/GenBank/DDBJ databases">
        <title>Genomic Encyclopedia of Type Strains, Phase III (KMG-III): the genomes of soil and plant-associated and newly described type strains.</title>
        <authorList>
            <person name="Whitman W."/>
        </authorList>
    </citation>
    <scope>NUCLEOTIDE SEQUENCE [LARGE SCALE GENOMIC DNA]</scope>
    <source>
        <strain evidence="10 11">CECT 8234</strain>
    </source>
</reference>
<dbReference type="AlphaFoldDB" id="A0A7W5CEQ6"/>
<gene>
    <name evidence="10" type="ORF">FHS16_006010</name>
</gene>
<evidence type="ECO:0000256" key="5">
    <source>
        <dbReference type="ARBA" id="ARBA00023136"/>
    </source>
</evidence>
<keyword evidence="6" id="KW-0564">Palmitate</keyword>
<evidence type="ECO:0000313" key="10">
    <source>
        <dbReference type="EMBL" id="MBB3155894.1"/>
    </source>
</evidence>
<dbReference type="InterPro" id="IPR046953">
    <property type="entry name" value="Spore_GerAC-like_C"/>
</dbReference>
<dbReference type="InterPro" id="IPR057336">
    <property type="entry name" value="GerAC_N"/>
</dbReference>
<organism evidence="10 11">
    <name type="scientific">Paenibacillus endophyticus</name>
    <dbReference type="NCBI Taxonomy" id="1294268"/>
    <lineage>
        <taxon>Bacteria</taxon>
        <taxon>Bacillati</taxon>
        <taxon>Bacillota</taxon>
        <taxon>Bacilli</taxon>
        <taxon>Bacillales</taxon>
        <taxon>Paenibacillaceae</taxon>
        <taxon>Paenibacillus</taxon>
    </lineage>
</organism>
<dbReference type="Pfam" id="PF25198">
    <property type="entry name" value="Spore_GerAC_N"/>
    <property type="match status" value="1"/>
</dbReference>
<evidence type="ECO:0000256" key="7">
    <source>
        <dbReference type="ARBA" id="ARBA00023288"/>
    </source>
</evidence>
<keyword evidence="3" id="KW-0309">Germination</keyword>
<name>A0A7W5CEQ6_9BACL</name>
<evidence type="ECO:0000256" key="2">
    <source>
        <dbReference type="ARBA" id="ARBA00007886"/>
    </source>
</evidence>
<dbReference type="PANTHER" id="PTHR35789">
    <property type="entry name" value="SPORE GERMINATION PROTEIN B3"/>
    <property type="match status" value="1"/>
</dbReference>
<keyword evidence="7" id="KW-0449">Lipoprotein</keyword>
<feature type="domain" description="Spore germination GerAC-like C-terminal" evidence="8">
    <location>
        <begin position="224"/>
        <end position="387"/>
    </location>
</feature>
<evidence type="ECO:0000256" key="3">
    <source>
        <dbReference type="ARBA" id="ARBA00022544"/>
    </source>
</evidence>
<dbReference type="NCBIfam" id="TIGR02887">
    <property type="entry name" value="spore_ger_x_C"/>
    <property type="match status" value="1"/>
</dbReference>
<evidence type="ECO:0000259" key="9">
    <source>
        <dbReference type="Pfam" id="PF25198"/>
    </source>
</evidence>
<proteinExistence type="inferred from homology"/>
<comment type="subcellular location">
    <subcellularLocation>
        <location evidence="1">Membrane</location>
        <topology evidence="1">Lipid-anchor</topology>
    </subcellularLocation>
</comment>
<sequence>MMKYSKIIISFAMLLYITGCWSRHELNELNITLGLAIDKLNGRYYVSAQVVVPDALVAKKSDFHLPATTVEASGATLQEAIKRITTTTSRRIYLAHLRTVIISEELAKSGIRDILDFFSRNNQIRPDFYIVIAKDVSAQQVLSVIPRIEKVPSQRLYRTLQNSEKEWGPTTGVYLDKLILGMTNQGSEAVLTGVTVIGNDASSAGSKSNVERMEGAAAIQLRNLAVFKKDRLVGWLNEDQSKAYNYIMNNIQKTSGHLPCLNSDRLIGIDIMKSNTHVRAFVKNKRPIIHIQVNFFANVSEVQCPMNLNQETQLKQIEGEAEKKLKEIIVDTIDEVQKKYRTDIFRFGHKFHQSVPTYWISVKDHWNRVFETLQVEVSVDGKIVNTGSDRNSVINKLEQKEESAE</sequence>
<evidence type="ECO:0000256" key="1">
    <source>
        <dbReference type="ARBA" id="ARBA00004635"/>
    </source>
</evidence>
<evidence type="ECO:0000259" key="8">
    <source>
        <dbReference type="Pfam" id="PF05504"/>
    </source>
</evidence>
<dbReference type="EMBL" id="JACHXW010000030">
    <property type="protein sequence ID" value="MBB3155894.1"/>
    <property type="molecule type" value="Genomic_DNA"/>
</dbReference>
<feature type="domain" description="Spore germination protein N-terminal" evidence="9">
    <location>
        <begin position="23"/>
        <end position="195"/>
    </location>
</feature>
<dbReference type="Gene3D" id="3.30.300.210">
    <property type="entry name" value="Nutrient germinant receptor protein C, domain 3"/>
    <property type="match status" value="1"/>
</dbReference>
<protein>
    <submittedName>
        <fullName evidence="10">Spore germination protein KC</fullName>
    </submittedName>
</protein>
<keyword evidence="11" id="KW-1185">Reference proteome</keyword>
<dbReference type="InterPro" id="IPR008844">
    <property type="entry name" value="Spore_GerAC-like"/>
</dbReference>
<keyword evidence="4" id="KW-0732">Signal</keyword>
<evidence type="ECO:0000313" key="11">
    <source>
        <dbReference type="Proteomes" id="UP000518605"/>
    </source>
</evidence>
<dbReference type="GO" id="GO:0016020">
    <property type="term" value="C:membrane"/>
    <property type="evidence" value="ECO:0007669"/>
    <property type="project" value="UniProtKB-SubCell"/>
</dbReference>
<accession>A0A7W5CEQ6</accession>
<evidence type="ECO:0000256" key="4">
    <source>
        <dbReference type="ARBA" id="ARBA00022729"/>
    </source>
</evidence>
<dbReference type="InterPro" id="IPR038501">
    <property type="entry name" value="Spore_GerAC_C_sf"/>
</dbReference>
<dbReference type="PANTHER" id="PTHR35789:SF1">
    <property type="entry name" value="SPORE GERMINATION PROTEIN B3"/>
    <property type="match status" value="1"/>
</dbReference>
<dbReference type="RefSeq" id="WP_183570936.1">
    <property type="nucleotide sequence ID" value="NZ_CBCSLB010000031.1"/>
</dbReference>
<comment type="caution">
    <text evidence="10">The sequence shown here is derived from an EMBL/GenBank/DDBJ whole genome shotgun (WGS) entry which is preliminary data.</text>
</comment>
<dbReference type="Pfam" id="PF05504">
    <property type="entry name" value="Spore_GerAC"/>
    <property type="match status" value="1"/>
</dbReference>
<dbReference type="Proteomes" id="UP000518605">
    <property type="component" value="Unassembled WGS sequence"/>
</dbReference>
<evidence type="ECO:0000256" key="6">
    <source>
        <dbReference type="ARBA" id="ARBA00023139"/>
    </source>
</evidence>
<dbReference type="GO" id="GO:0009847">
    <property type="term" value="P:spore germination"/>
    <property type="evidence" value="ECO:0007669"/>
    <property type="project" value="InterPro"/>
</dbReference>
<keyword evidence="5" id="KW-0472">Membrane</keyword>